<evidence type="ECO:0000313" key="13">
    <source>
        <dbReference type="Proteomes" id="UP000837801"/>
    </source>
</evidence>
<evidence type="ECO:0000256" key="5">
    <source>
        <dbReference type="ARBA" id="ARBA00022679"/>
    </source>
</evidence>
<dbReference type="GO" id="GO:0042281">
    <property type="term" value="F:dolichyl pyrophosphate Man9GlcNAc2 alpha-1,3-glucosyltransferase activity"/>
    <property type="evidence" value="ECO:0007669"/>
    <property type="project" value="TreeGrafter"/>
</dbReference>
<evidence type="ECO:0000256" key="11">
    <source>
        <dbReference type="SAM" id="MobiDB-lite"/>
    </source>
</evidence>
<dbReference type="PANTHER" id="PTHR12413:SF1">
    <property type="entry name" value="DOLICHYL PYROPHOSPHATE MAN9GLCNAC2 ALPHA-1,3-GLUCOSYLTRANSFERASE"/>
    <property type="match status" value="1"/>
</dbReference>
<comment type="similarity">
    <text evidence="3 10">Belongs to the ALG6/ALG8 glucosyltransferase family.</text>
</comment>
<feature type="region of interest" description="Disordered" evidence="11">
    <location>
        <begin position="1"/>
        <end position="47"/>
    </location>
</feature>
<dbReference type="GO" id="GO:0005789">
    <property type="term" value="C:endoplasmic reticulum membrane"/>
    <property type="evidence" value="ECO:0007669"/>
    <property type="project" value="UniProtKB-SubCell"/>
</dbReference>
<keyword evidence="8 10" id="KW-1133">Transmembrane helix</keyword>
<proteinExistence type="inferred from homology"/>
<accession>A0A9P0W0V0</accession>
<comment type="subcellular location">
    <subcellularLocation>
        <location evidence="1 10">Endoplasmic reticulum membrane</location>
        <topology evidence="1 10">Multi-pass membrane protein</topology>
    </subcellularLocation>
</comment>
<feature type="compositionally biased region" description="Basic residues" evidence="11">
    <location>
        <begin position="32"/>
        <end position="41"/>
    </location>
</feature>
<feature type="transmembrane region" description="Helical" evidence="10">
    <location>
        <begin position="264"/>
        <end position="283"/>
    </location>
</feature>
<feature type="compositionally biased region" description="Low complexity" evidence="11">
    <location>
        <begin position="15"/>
        <end position="31"/>
    </location>
</feature>
<feature type="transmembrane region" description="Helical" evidence="10">
    <location>
        <begin position="376"/>
        <end position="397"/>
    </location>
</feature>
<dbReference type="EC" id="2.4.1.-" evidence="10"/>
<dbReference type="AlphaFoldDB" id="A0A9P0W0V0"/>
<evidence type="ECO:0000256" key="4">
    <source>
        <dbReference type="ARBA" id="ARBA00022676"/>
    </source>
</evidence>
<keyword evidence="9 10" id="KW-0472">Membrane</keyword>
<name>A0A9P0W0V0_9ASCO</name>
<dbReference type="EMBL" id="CAKXYY010000020">
    <property type="protein sequence ID" value="CAH2354967.1"/>
    <property type="molecule type" value="Genomic_DNA"/>
</dbReference>
<sequence length="567" mass="64118">MGKKTPKSPQRSIAKSPGPGPAVAPSSSSVSKKSKSKKKKPSSPYAESPLHDLLHTFERAPDQWAARYILILTAIILRGVVGLGSFSGESQAPINGDFEAQRHWMELTIHLPIDQWYFYDLPYWGLDYPPLTAFHSFICGKIGSFINPKWFALDASRGLESSGLKTFMRHTSLISELFVYFPALLGFIAFVGKKLNLSRIDQIVISGIIMCQPSLILIDHGHFQFNSVMLGLFLFSFTDLCKGNYLLASVWFVCCITFKQMGLYYAPFIFSFLLSVCFTNINETKGTGKGTVISVLKSLSFRRLFSIGITVILTFITILAPFIYFASTRDVQSTLLQILIRVFPFQRGIFEDKVASFWCTTNLIIKYRTLFTQDQLAKLSLLVTLISILPPCTMIFYKNLFSRTFSNQKSSANKYLALIYGFAATSWGFYLFSFQVHEKTVLVPLLPSTLLYLTADAEAASICQWINNFAVYSMWPLLQRDGLTLQYIITLALSNFLIGSKAILPKNIIWKIIIVLSYIAAFSIHAIEIFVPPLSKYPDLWVILNTTVSFGCFGIFWLWLLYKMYQL</sequence>
<evidence type="ECO:0000256" key="1">
    <source>
        <dbReference type="ARBA" id="ARBA00004477"/>
    </source>
</evidence>
<comment type="caution">
    <text evidence="12">The sequence shown here is derived from an EMBL/GenBank/DDBJ whole genome shotgun (WGS) entry which is preliminary data.</text>
</comment>
<dbReference type="InterPro" id="IPR004856">
    <property type="entry name" value="Glyco_trans_ALG6/ALG8"/>
</dbReference>
<gene>
    <name evidence="12" type="ORF">CLIB1423_20S00980</name>
</gene>
<evidence type="ECO:0000256" key="9">
    <source>
        <dbReference type="ARBA" id="ARBA00023136"/>
    </source>
</evidence>
<keyword evidence="13" id="KW-1185">Reference proteome</keyword>
<keyword evidence="5 10" id="KW-0808">Transferase</keyword>
<feature type="transmembrane region" description="Helical" evidence="10">
    <location>
        <begin position="512"/>
        <end position="534"/>
    </location>
</feature>
<evidence type="ECO:0000256" key="8">
    <source>
        <dbReference type="ARBA" id="ARBA00022989"/>
    </source>
</evidence>
<organism evidence="12 13">
    <name type="scientific">[Candida] railenensis</name>
    <dbReference type="NCBI Taxonomy" id="45579"/>
    <lineage>
        <taxon>Eukaryota</taxon>
        <taxon>Fungi</taxon>
        <taxon>Dikarya</taxon>
        <taxon>Ascomycota</taxon>
        <taxon>Saccharomycotina</taxon>
        <taxon>Pichiomycetes</taxon>
        <taxon>Debaryomycetaceae</taxon>
        <taxon>Kurtzmaniella</taxon>
    </lineage>
</organism>
<evidence type="ECO:0000313" key="12">
    <source>
        <dbReference type="EMBL" id="CAH2354967.1"/>
    </source>
</evidence>
<keyword evidence="7 10" id="KW-0256">Endoplasmic reticulum</keyword>
<feature type="transmembrane region" description="Helical" evidence="10">
    <location>
        <begin position="173"/>
        <end position="191"/>
    </location>
</feature>
<keyword evidence="4 10" id="KW-0328">Glycosyltransferase</keyword>
<dbReference type="Pfam" id="PF03155">
    <property type="entry name" value="Alg6_Alg8"/>
    <property type="match status" value="1"/>
</dbReference>
<dbReference type="PANTHER" id="PTHR12413">
    <property type="entry name" value="DOLICHYL GLYCOSYLTRANSFERASE"/>
    <property type="match status" value="1"/>
</dbReference>
<keyword evidence="6 10" id="KW-0812">Transmembrane</keyword>
<evidence type="ECO:0000256" key="2">
    <source>
        <dbReference type="ARBA" id="ARBA00004922"/>
    </source>
</evidence>
<evidence type="ECO:0000256" key="3">
    <source>
        <dbReference type="ARBA" id="ARBA00008715"/>
    </source>
</evidence>
<protein>
    <recommendedName>
        <fullName evidence="10">Alpha-1,3-glucosyltransferase</fullName>
        <ecNumber evidence="10">2.4.1.-</ecNumber>
    </recommendedName>
</protein>
<evidence type="ECO:0000256" key="7">
    <source>
        <dbReference type="ARBA" id="ARBA00022824"/>
    </source>
</evidence>
<evidence type="ECO:0000256" key="6">
    <source>
        <dbReference type="ARBA" id="ARBA00022692"/>
    </source>
</evidence>
<evidence type="ECO:0000256" key="10">
    <source>
        <dbReference type="RuleBase" id="RU363110"/>
    </source>
</evidence>
<feature type="transmembrane region" description="Helical" evidence="10">
    <location>
        <begin position="197"/>
        <end position="218"/>
    </location>
</feature>
<dbReference type="Proteomes" id="UP000837801">
    <property type="component" value="Unassembled WGS sequence"/>
</dbReference>
<feature type="transmembrane region" description="Helical" evidence="10">
    <location>
        <begin position="417"/>
        <end position="436"/>
    </location>
</feature>
<dbReference type="OrthoDB" id="5589195at2759"/>
<comment type="pathway">
    <text evidence="2 10">Protein modification; protein glycosylation.</text>
</comment>
<feature type="transmembrane region" description="Helical" evidence="10">
    <location>
        <begin position="483"/>
        <end position="500"/>
    </location>
</feature>
<feature type="transmembrane region" description="Helical" evidence="10">
    <location>
        <begin position="540"/>
        <end position="562"/>
    </location>
</feature>
<reference evidence="12" key="1">
    <citation type="submission" date="2022-03" db="EMBL/GenBank/DDBJ databases">
        <authorList>
            <person name="Legras J.-L."/>
            <person name="Devillers H."/>
            <person name="Grondin C."/>
        </authorList>
    </citation>
    <scope>NUCLEOTIDE SEQUENCE</scope>
    <source>
        <strain evidence="12">CLIB 1423</strain>
    </source>
</reference>
<feature type="transmembrane region" description="Helical" evidence="10">
    <location>
        <begin position="304"/>
        <end position="326"/>
    </location>
</feature>